<dbReference type="Proteomes" id="UP000292345">
    <property type="component" value="Unassembled WGS sequence"/>
</dbReference>
<dbReference type="AlphaFoldDB" id="A0A4Q7EPA4"/>
<sequence length="223" mass="25654">MKFALLPDLFDLNSAELNVLYEYYFTKQFLKHGEPLRKWWLDEMDTKVAKVDQVHQICPETQKLITKLNKNCFPEHFSSEVLQLWASSVIFIPPDNGQNTCSVNFHRDSDIVDFITGEHFSFSLALTPIEAYLSDTLMSGFNAFDNICPDSVMLDQTERVEIKQGQSLVVNKEIFKGFGRNTTNQHQILLNFYVRGIDSEVLVQKNSYGLTNRITNFSISPIL</sequence>
<protein>
    <submittedName>
        <fullName evidence="1">Uncharacterized protein</fullName>
    </submittedName>
</protein>
<evidence type="ECO:0000313" key="2">
    <source>
        <dbReference type="Proteomes" id="UP000292345"/>
    </source>
</evidence>
<dbReference type="RefSeq" id="WP_130243824.1">
    <property type="nucleotide sequence ID" value="NZ_PPUZ01000001.1"/>
</dbReference>
<accession>A0A4Q7EPA4</accession>
<evidence type="ECO:0000313" key="1">
    <source>
        <dbReference type="EMBL" id="RZM85467.1"/>
    </source>
</evidence>
<gene>
    <name evidence="1" type="ORF">C3B51_00575</name>
</gene>
<name>A0A4Q7EPA4_9GAMM</name>
<reference evidence="1 2" key="1">
    <citation type="submission" date="2018-01" db="EMBL/GenBank/DDBJ databases">
        <title>Co-occurrence of chitin degradation, pigmentation and bioactivity in marine Pseudoalteromonas.</title>
        <authorList>
            <person name="Paulsen S."/>
            <person name="Gram L."/>
            <person name="Machado H."/>
        </authorList>
    </citation>
    <scope>NUCLEOTIDE SEQUENCE [LARGE SCALE GENOMIC DNA]</scope>
    <source>
        <strain evidence="1 2">S1946</strain>
    </source>
</reference>
<proteinExistence type="predicted"/>
<organism evidence="1 2">
    <name type="scientific">Pseudoalteromonas rubra</name>
    <dbReference type="NCBI Taxonomy" id="43658"/>
    <lineage>
        <taxon>Bacteria</taxon>
        <taxon>Pseudomonadati</taxon>
        <taxon>Pseudomonadota</taxon>
        <taxon>Gammaproteobacteria</taxon>
        <taxon>Alteromonadales</taxon>
        <taxon>Pseudoalteromonadaceae</taxon>
        <taxon>Pseudoalteromonas</taxon>
    </lineage>
</organism>
<comment type="caution">
    <text evidence="1">The sequence shown here is derived from an EMBL/GenBank/DDBJ whole genome shotgun (WGS) entry which is preliminary data.</text>
</comment>
<dbReference type="EMBL" id="PPUZ01000001">
    <property type="protein sequence ID" value="RZM85467.1"/>
    <property type="molecule type" value="Genomic_DNA"/>
</dbReference>